<accession>A0A4Y6VBW7</accession>
<evidence type="ECO:0000259" key="4">
    <source>
        <dbReference type="SMART" id="SM00563"/>
    </source>
</evidence>
<keyword evidence="2" id="KW-0808">Transferase</keyword>
<proteinExistence type="predicted"/>
<dbReference type="GO" id="GO:0003841">
    <property type="term" value="F:1-acylglycerol-3-phosphate O-acyltransferase activity"/>
    <property type="evidence" value="ECO:0007669"/>
    <property type="project" value="TreeGrafter"/>
</dbReference>
<evidence type="ECO:0000313" key="6">
    <source>
        <dbReference type="Proteomes" id="UP000317214"/>
    </source>
</evidence>
<keyword evidence="3" id="KW-0012">Acyltransferase</keyword>
<gene>
    <name evidence="5" type="ORF">D5366_08605</name>
</gene>
<keyword evidence="6" id="KW-1185">Reference proteome</keyword>
<dbReference type="AlphaFoldDB" id="A0A4Y6VBW7"/>
<evidence type="ECO:0000256" key="3">
    <source>
        <dbReference type="ARBA" id="ARBA00023315"/>
    </source>
</evidence>
<evidence type="ECO:0000256" key="2">
    <source>
        <dbReference type="ARBA" id="ARBA00022679"/>
    </source>
</evidence>
<dbReference type="InterPro" id="IPR002123">
    <property type="entry name" value="Plipid/glycerol_acylTrfase"/>
</dbReference>
<dbReference type="Pfam" id="PF01553">
    <property type="entry name" value="Acyltransferase"/>
    <property type="match status" value="1"/>
</dbReference>
<organism evidence="5 6">
    <name type="scientific">Neokomagataea tanensis</name>
    <dbReference type="NCBI Taxonomy" id="661191"/>
    <lineage>
        <taxon>Bacteria</taxon>
        <taxon>Pseudomonadati</taxon>
        <taxon>Pseudomonadota</taxon>
        <taxon>Alphaproteobacteria</taxon>
        <taxon>Acetobacterales</taxon>
        <taxon>Acetobacteraceae</taxon>
        <taxon>Neokomagataea</taxon>
    </lineage>
</organism>
<dbReference type="Proteomes" id="UP000317214">
    <property type="component" value="Chromosome"/>
</dbReference>
<feature type="domain" description="Phospholipid/glycerol acyltransferase" evidence="4">
    <location>
        <begin position="27"/>
        <end position="145"/>
    </location>
</feature>
<dbReference type="PANTHER" id="PTHR10434">
    <property type="entry name" value="1-ACYL-SN-GLYCEROL-3-PHOSPHATE ACYLTRANSFERASE"/>
    <property type="match status" value="1"/>
</dbReference>
<dbReference type="SMART" id="SM00563">
    <property type="entry name" value="PlsC"/>
    <property type="match status" value="1"/>
</dbReference>
<name>A0A4Y6VBW7_9PROT</name>
<dbReference type="GO" id="GO:0005886">
    <property type="term" value="C:plasma membrane"/>
    <property type="evidence" value="ECO:0007669"/>
    <property type="project" value="TreeGrafter"/>
</dbReference>
<comment type="pathway">
    <text evidence="1">Lipid metabolism.</text>
</comment>
<dbReference type="GO" id="GO:0006654">
    <property type="term" value="P:phosphatidic acid biosynthetic process"/>
    <property type="evidence" value="ECO:0007669"/>
    <property type="project" value="TreeGrafter"/>
</dbReference>
<dbReference type="SUPFAM" id="SSF69593">
    <property type="entry name" value="Glycerol-3-phosphate (1)-acyltransferase"/>
    <property type="match status" value="1"/>
</dbReference>
<dbReference type="CDD" id="cd06551">
    <property type="entry name" value="LPLAT"/>
    <property type="match status" value="1"/>
</dbReference>
<dbReference type="EMBL" id="CP032485">
    <property type="protein sequence ID" value="QDH25957.1"/>
    <property type="molecule type" value="Genomic_DNA"/>
</dbReference>
<dbReference type="OrthoDB" id="152799at2"/>
<evidence type="ECO:0000256" key="1">
    <source>
        <dbReference type="ARBA" id="ARBA00005189"/>
    </source>
</evidence>
<protein>
    <recommendedName>
        <fullName evidence="4">Phospholipid/glycerol acyltransferase domain-containing protein</fullName>
    </recommendedName>
</protein>
<dbReference type="KEGG" id="ntn:D5366_08605"/>
<reference evidence="5 6" key="1">
    <citation type="submission" date="2018-09" db="EMBL/GenBank/DDBJ databases">
        <title>The complete genome sequence of Neokomagataea tanensis NBRC 106556(T).</title>
        <authorList>
            <person name="Chua K.-O."/>
            <person name="See-Too W.-S."/>
            <person name="Hong K.-W."/>
            <person name="Yin W.-F."/>
            <person name="Chan K.-G."/>
        </authorList>
    </citation>
    <scope>NUCLEOTIDE SEQUENCE [LARGE SCALE GENOMIC DNA]</scope>
    <source>
        <strain evidence="6">AH13 \ NBRC 106556</strain>
    </source>
</reference>
<sequence length="235" mass="26696">MRRGIKRNFNAVRLSEAEAISAGDGPYIICANHPGWWDPAVFAFLQHTYFPETCGYGPIEAAALKRYPLLERAGLLPVDIKDRSSLRRFLRTAQRILEAGNILWITPQGHFSDVRQRPVVLQSGFAHLARLVPGVRMVPLAIEYSFWTESKPELFLRFGATLTLNPAETTQSMKTRMEQALTETMDRLACDVQSHEPERFRTLLEGKNGVGGFYDIGRRVRQWLRGARFEAGHKP</sequence>
<dbReference type="PANTHER" id="PTHR10434:SF11">
    <property type="entry name" value="1-ACYL-SN-GLYCEROL-3-PHOSPHATE ACYLTRANSFERASE"/>
    <property type="match status" value="1"/>
</dbReference>
<evidence type="ECO:0000313" key="5">
    <source>
        <dbReference type="EMBL" id="QDH25957.1"/>
    </source>
</evidence>